<dbReference type="InterPro" id="IPR001623">
    <property type="entry name" value="DnaJ_domain"/>
</dbReference>
<dbReference type="PRINTS" id="PR00625">
    <property type="entry name" value="JDOMAIN"/>
</dbReference>
<dbReference type="SMART" id="SM00271">
    <property type="entry name" value="DnaJ"/>
    <property type="match status" value="1"/>
</dbReference>
<evidence type="ECO:0000313" key="2">
    <source>
        <dbReference type="EMBL" id="KAH8093778.1"/>
    </source>
</evidence>
<dbReference type="Gene3D" id="1.10.287.110">
    <property type="entry name" value="DnaJ domain"/>
    <property type="match status" value="1"/>
</dbReference>
<dbReference type="PANTHER" id="PTHR43948:SF10">
    <property type="entry name" value="MRJ, ISOFORM E"/>
    <property type="match status" value="1"/>
</dbReference>
<dbReference type="Pfam" id="PF00226">
    <property type="entry name" value="DnaJ"/>
    <property type="match status" value="1"/>
</dbReference>
<comment type="caution">
    <text evidence="2">The sequence shown here is derived from an EMBL/GenBank/DDBJ whole genome shotgun (WGS) entry which is preliminary data.</text>
</comment>
<dbReference type="Proteomes" id="UP000813824">
    <property type="component" value="Unassembled WGS sequence"/>
</dbReference>
<proteinExistence type="predicted"/>
<evidence type="ECO:0000259" key="1">
    <source>
        <dbReference type="PROSITE" id="PS50076"/>
    </source>
</evidence>
<organism evidence="2 3">
    <name type="scientific">Cristinia sonorae</name>
    <dbReference type="NCBI Taxonomy" id="1940300"/>
    <lineage>
        <taxon>Eukaryota</taxon>
        <taxon>Fungi</taxon>
        <taxon>Dikarya</taxon>
        <taxon>Basidiomycota</taxon>
        <taxon>Agaricomycotina</taxon>
        <taxon>Agaricomycetes</taxon>
        <taxon>Agaricomycetidae</taxon>
        <taxon>Agaricales</taxon>
        <taxon>Pleurotineae</taxon>
        <taxon>Stephanosporaceae</taxon>
        <taxon>Cristinia</taxon>
    </lineage>
</organism>
<sequence>MASNLYEVLELNRNASPEDVRKAYRRLALRTHPDRLPPDTTPVAREAATERFRLVNNAYEVLSDPKNRELYDKAGVWPPVASTHVENPAPPPPPRQSFNAQASSFFGSDPLADFQDPSFSRPGREHQDPYTRFRFGHEPLFSTGSSFTHGSGARTSGFSFTDPFVLFESLFPEGLSARHSQVLREMEEPFYCGPMGLHSTVPTASFPFGFRGGLPGGAAWAFSPFNGSSHSNVATSGASAVGERWISQSTMTRTINGRTETFMEQLDSEGNEHVRYASPEGERYMINGVERPANQRD</sequence>
<gene>
    <name evidence="2" type="ORF">BXZ70DRAFT_872379</name>
</gene>
<feature type="non-terminal residue" evidence="2">
    <location>
        <position position="297"/>
    </location>
</feature>
<reference evidence="2" key="1">
    <citation type="journal article" date="2021" name="New Phytol.">
        <title>Evolutionary innovations through gain and loss of genes in the ectomycorrhizal Boletales.</title>
        <authorList>
            <person name="Wu G."/>
            <person name="Miyauchi S."/>
            <person name="Morin E."/>
            <person name="Kuo A."/>
            <person name="Drula E."/>
            <person name="Varga T."/>
            <person name="Kohler A."/>
            <person name="Feng B."/>
            <person name="Cao Y."/>
            <person name="Lipzen A."/>
            <person name="Daum C."/>
            <person name="Hundley H."/>
            <person name="Pangilinan J."/>
            <person name="Johnson J."/>
            <person name="Barry K."/>
            <person name="LaButti K."/>
            <person name="Ng V."/>
            <person name="Ahrendt S."/>
            <person name="Min B."/>
            <person name="Choi I.G."/>
            <person name="Park H."/>
            <person name="Plett J.M."/>
            <person name="Magnuson J."/>
            <person name="Spatafora J.W."/>
            <person name="Nagy L.G."/>
            <person name="Henrissat B."/>
            <person name="Grigoriev I.V."/>
            <person name="Yang Z.L."/>
            <person name="Xu J."/>
            <person name="Martin F.M."/>
        </authorList>
    </citation>
    <scope>NUCLEOTIDE SEQUENCE</scope>
    <source>
        <strain evidence="2">KKN 215</strain>
    </source>
</reference>
<dbReference type="CDD" id="cd06257">
    <property type="entry name" value="DnaJ"/>
    <property type="match status" value="1"/>
</dbReference>
<dbReference type="OrthoDB" id="442087at2759"/>
<dbReference type="EMBL" id="JAEVFJ010000028">
    <property type="protein sequence ID" value="KAH8093778.1"/>
    <property type="molecule type" value="Genomic_DNA"/>
</dbReference>
<protein>
    <recommendedName>
        <fullName evidence="1">J domain-containing protein</fullName>
    </recommendedName>
</protein>
<dbReference type="InterPro" id="IPR018253">
    <property type="entry name" value="DnaJ_domain_CS"/>
</dbReference>
<dbReference type="SUPFAM" id="SSF46565">
    <property type="entry name" value="Chaperone J-domain"/>
    <property type="match status" value="1"/>
</dbReference>
<name>A0A8K0UIR9_9AGAR</name>
<feature type="domain" description="J" evidence="1">
    <location>
        <begin position="4"/>
        <end position="75"/>
    </location>
</feature>
<dbReference type="PROSITE" id="PS00636">
    <property type="entry name" value="DNAJ_1"/>
    <property type="match status" value="1"/>
</dbReference>
<evidence type="ECO:0000313" key="3">
    <source>
        <dbReference type="Proteomes" id="UP000813824"/>
    </source>
</evidence>
<dbReference type="PROSITE" id="PS50076">
    <property type="entry name" value="DNAJ_2"/>
    <property type="match status" value="1"/>
</dbReference>
<dbReference type="InterPro" id="IPR036869">
    <property type="entry name" value="J_dom_sf"/>
</dbReference>
<accession>A0A8K0UIR9</accession>
<dbReference type="AlphaFoldDB" id="A0A8K0UIR9"/>
<dbReference type="PANTHER" id="PTHR43948">
    <property type="entry name" value="DNAJ HOMOLOG SUBFAMILY B"/>
    <property type="match status" value="1"/>
</dbReference>
<keyword evidence="3" id="KW-1185">Reference proteome</keyword>